<protein>
    <submittedName>
        <fullName evidence="3">PLP-dependent transferase</fullName>
    </submittedName>
</protein>
<dbReference type="GO" id="GO:0016740">
    <property type="term" value="F:transferase activity"/>
    <property type="evidence" value="ECO:0007669"/>
    <property type="project" value="UniProtKB-KW"/>
</dbReference>
<evidence type="ECO:0000313" key="4">
    <source>
        <dbReference type="Proteomes" id="UP000799428"/>
    </source>
</evidence>
<evidence type="ECO:0000313" key="3">
    <source>
        <dbReference type="EMBL" id="KAF2713242.1"/>
    </source>
</evidence>
<keyword evidence="3" id="KW-0808">Transferase</keyword>
<dbReference type="PANTHER" id="PTHR43092">
    <property type="entry name" value="L-CYSTEINE DESULFHYDRASE"/>
    <property type="match status" value="1"/>
</dbReference>
<accession>A0A6G1KL85</accession>
<dbReference type="InterPro" id="IPR000192">
    <property type="entry name" value="Aminotrans_V_dom"/>
</dbReference>
<evidence type="ECO:0000256" key="1">
    <source>
        <dbReference type="ARBA" id="ARBA00022898"/>
    </source>
</evidence>
<gene>
    <name evidence="3" type="ORF">K504DRAFT_479089</name>
</gene>
<dbReference type="InterPro" id="IPR015422">
    <property type="entry name" value="PyrdxlP-dep_Trfase_small"/>
</dbReference>
<dbReference type="InterPro" id="IPR015421">
    <property type="entry name" value="PyrdxlP-dep_Trfase_major"/>
</dbReference>
<organism evidence="3 4">
    <name type="scientific">Pleomassaria siparia CBS 279.74</name>
    <dbReference type="NCBI Taxonomy" id="1314801"/>
    <lineage>
        <taxon>Eukaryota</taxon>
        <taxon>Fungi</taxon>
        <taxon>Dikarya</taxon>
        <taxon>Ascomycota</taxon>
        <taxon>Pezizomycotina</taxon>
        <taxon>Dothideomycetes</taxon>
        <taxon>Pleosporomycetidae</taxon>
        <taxon>Pleosporales</taxon>
        <taxon>Pleomassariaceae</taxon>
        <taxon>Pleomassaria</taxon>
    </lineage>
</organism>
<dbReference type="EMBL" id="MU005765">
    <property type="protein sequence ID" value="KAF2713242.1"/>
    <property type="molecule type" value="Genomic_DNA"/>
</dbReference>
<dbReference type="Gene3D" id="3.90.1150.10">
    <property type="entry name" value="Aspartate Aminotransferase, domain 1"/>
    <property type="match status" value="1"/>
</dbReference>
<reference evidence="3" key="1">
    <citation type="journal article" date="2020" name="Stud. Mycol.">
        <title>101 Dothideomycetes genomes: a test case for predicting lifestyles and emergence of pathogens.</title>
        <authorList>
            <person name="Haridas S."/>
            <person name="Albert R."/>
            <person name="Binder M."/>
            <person name="Bloem J."/>
            <person name="Labutti K."/>
            <person name="Salamov A."/>
            <person name="Andreopoulos B."/>
            <person name="Baker S."/>
            <person name="Barry K."/>
            <person name="Bills G."/>
            <person name="Bluhm B."/>
            <person name="Cannon C."/>
            <person name="Castanera R."/>
            <person name="Culley D."/>
            <person name="Daum C."/>
            <person name="Ezra D."/>
            <person name="Gonzalez J."/>
            <person name="Henrissat B."/>
            <person name="Kuo A."/>
            <person name="Liang C."/>
            <person name="Lipzen A."/>
            <person name="Lutzoni F."/>
            <person name="Magnuson J."/>
            <person name="Mondo S."/>
            <person name="Nolan M."/>
            <person name="Ohm R."/>
            <person name="Pangilinan J."/>
            <person name="Park H.-J."/>
            <person name="Ramirez L."/>
            <person name="Alfaro M."/>
            <person name="Sun H."/>
            <person name="Tritt A."/>
            <person name="Yoshinaga Y."/>
            <person name="Zwiers L.-H."/>
            <person name="Turgeon B."/>
            <person name="Goodwin S."/>
            <person name="Spatafora J."/>
            <person name="Crous P."/>
            <person name="Grigoriev I."/>
        </authorList>
    </citation>
    <scope>NUCLEOTIDE SEQUENCE</scope>
    <source>
        <strain evidence="3">CBS 279.74</strain>
    </source>
</reference>
<dbReference type="Proteomes" id="UP000799428">
    <property type="component" value="Unassembled WGS sequence"/>
</dbReference>
<proteinExistence type="predicted"/>
<dbReference type="InterPro" id="IPR015424">
    <property type="entry name" value="PyrdxlP-dep_Trfase"/>
</dbReference>
<dbReference type="SUPFAM" id="SSF53383">
    <property type="entry name" value="PLP-dependent transferases"/>
    <property type="match status" value="1"/>
</dbReference>
<dbReference type="OrthoDB" id="5978656at2759"/>
<sequence>MAPSTPTTTTTTTTTTALAAAGKVEKKFGNALRKDFLFGDGFTNLNHGSFGTYPRPVREALRKYQDASEARPDEFVFYTYAKILDESRAAMAKLLSVPMETLVFVPNATTGVNTVLRNLVFQQGDHILYTGAIYGACEKTVVHLTETTPVEGVKIEFDYPVEDDWIVDQVREKVAEVERKGGRVKVMVLDTVVSIPGVRMPFERIVSTCRELGVLSCVDGAHGVGHVDLDLPSLDPDFLVSNCHKWLFVPRGCAIFHVPLRNQHLIRTTLPTSHGFIPQPKQGVAAKIFTPIPSSGPKSSFVRNFEFMATIDNSPFLCIPAALAYRQSIGGEEAIMAYTTALAKKAGRIAAQAFGTQVLENDAGTLGACSMTNVRLPLSPPLVQSLVSRSAWASSLHADLTAEEVGVLVREWMSKVLLDDHQTFCMIKWYAGAWWVRFSAQVYLEESDFVWGAQVAHPKSFIFGIKEGQPISSLCKKRNTMIQTSKTFRITHQEENPCELSSFHSEFLAAPGRVLAQPSPGTL</sequence>
<dbReference type="PANTHER" id="PTHR43092:SF2">
    <property type="entry name" value="HERCYNYLCYSTEINE SULFOXIDE LYASE"/>
    <property type="match status" value="1"/>
</dbReference>
<keyword evidence="4" id="KW-1185">Reference proteome</keyword>
<feature type="domain" description="Aminotransferase class V" evidence="2">
    <location>
        <begin position="55"/>
        <end position="257"/>
    </location>
</feature>
<dbReference type="Pfam" id="PF00266">
    <property type="entry name" value="Aminotran_5"/>
    <property type="match status" value="1"/>
</dbReference>
<keyword evidence="1" id="KW-0663">Pyridoxal phosphate</keyword>
<evidence type="ECO:0000259" key="2">
    <source>
        <dbReference type="Pfam" id="PF00266"/>
    </source>
</evidence>
<dbReference type="Gene3D" id="3.40.640.10">
    <property type="entry name" value="Type I PLP-dependent aspartate aminotransferase-like (Major domain)"/>
    <property type="match status" value="1"/>
</dbReference>
<name>A0A6G1KL85_9PLEO</name>
<dbReference type="AlphaFoldDB" id="A0A6G1KL85"/>